<dbReference type="SUPFAM" id="SSF57667">
    <property type="entry name" value="beta-beta-alpha zinc fingers"/>
    <property type="match status" value="3"/>
</dbReference>
<dbReference type="InterPro" id="IPR050527">
    <property type="entry name" value="Snail/Krueppel_Znf"/>
</dbReference>
<evidence type="ECO:0000259" key="10">
    <source>
        <dbReference type="PROSITE" id="PS50157"/>
    </source>
</evidence>
<evidence type="ECO:0000256" key="3">
    <source>
        <dbReference type="ARBA" id="ARBA00022737"/>
    </source>
</evidence>
<feature type="region of interest" description="Disordered" evidence="9">
    <location>
        <begin position="231"/>
        <end position="257"/>
    </location>
</feature>
<comment type="caution">
    <text evidence="11">The sequence shown here is derived from an EMBL/GenBank/DDBJ whole genome shotgun (WGS) entry which is preliminary data.</text>
</comment>
<feature type="domain" description="C2H2-type" evidence="10">
    <location>
        <begin position="545"/>
        <end position="575"/>
    </location>
</feature>
<dbReference type="PROSITE" id="PS00028">
    <property type="entry name" value="ZINC_FINGER_C2H2_1"/>
    <property type="match status" value="8"/>
</dbReference>
<protein>
    <recommendedName>
        <fullName evidence="10">C2H2-type domain-containing protein</fullName>
    </recommendedName>
</protein>
<evidence type="ECO:0000313" key="12">
    <source>
        <dbReference type="Proteomes" id="UP001642540"/>
    </source>
</evidence>
<comment type="similarity">
    <text evidence="7">Belongs to the snail C2H2-type zinc-finger protein family.</text>
</comment>
<dbReference type="PROSITE" id="PS50157">
    <property type="entry name" value="ZINC_FINGER_C2H2_2"/>
    <property type="match status" value="5"/>
</dbReference>
<dbReference type="Gene3D" id="3.30.160.60">
    <property type="entry name" value="Classic Zinc Finger"/>
    <property type="match status" value="5"/>
</dbReference>
<dbReference type="Pfam" id="PF00096">
    <property type="entry name" value="zf-C2H2"/>
    <property type="match status" value="2"/>
</dbReference>
<dbReference type="PANTHER" id="PTHR24388">
    <property type="entry name" value="ZINC FINGER PROTEIN"/>
    <property type="match status" value="1"/>
</dbReference>
<keyword evidence="6" id="KW-0539">Nucleus</keyword>
<evidence type="ECO:0000313" key="11">
    <source>
        <dbReference type="EMBL" id="CAL8136801.1"/>
    </source>
</evidence>
<reference evidence="11 12" key="1">
    <citation type="submission" date="2024-08" db="EMBL/GenBank/DDBJ databases">
        <authorList>
            <person name="Cucini C."/>
            <person name="Frati F."/>
        </authorList>
    </citation>
    <scope>NUCLEOTIDE SEQUENCE [LARGE SCALE GENOMIC DNA]</scope>
</reference>
<organism evidence="11 12">
    <name type="scientific">Orchesella dallaii</name>
    <dbReference type="NCBI Taxonomy" id="48710"/>
    <lineage>
        <taxon>Eukaryota</taxon>
        <taxon>Metazoa</taxon>
        <taxon>Ecdysozoa</taxon>
        <taxon>Arthropoda</taxon>
        <taxon>Hexapoda</taxon>
        <taxon>Collembola</taxon>
        <taxon>Entomobryomorpha</taxon>
        <taxon>Entomobryoidea</taxon>
        <taxon>Orchesellidae</taxon>
        <taxon>Orchesellinae</taxon>
        <taxon>Orchesella</taxon>
    </lineage>
</organism>
<accession>A0ABP1RVV5</accession>
<dbReference type="EMBL" id="CAXLJM020000112">
    <property type="protein sequence ID" value="CAL8136801.1"/>
    <property type="molecule type" value="Genomic_DNA"/>
</dbReference>
<feature type="domain" description="C2H2-type" evidence="10">
    <location>
        <begin position="645"/>
        <end position="668"/>
    </location>
</feature>
<proteinExistence type="inferred from homology"/>
<evidence type="ECO:0000256" key="6">
    <source>
        <dbReference type="ARBA" id="ARBA00023242"/>
    </source>
</evidence>
<evidence type="ECO:0000256" key="9">
    <source>
        <dbReference type="SAM" id="MobiDB-lite"/>
    </source>
</evidence>
<feature type="domain" description="C2H2-type" evidence="10">
    <location>
        <begin position="316"/>
        <end position="344"/>
    </location>
</feature>
<evidence type="ECO:0000256" key="8">
    <source>
        <dbReference type="PROSITE-ProRule" id="PRU00042"/>
    </source>
</evidence>
<evidence type="ECO:0000256" key="1">
    <source>
        <dbReference type="ARBA" id="ARBA00004123"/>
    </source>
</evidence>
<dbReference type="SMART" id="SM00355">
    <property type="entry name" value="ZnF_C2H2"/>
    <property type="match status" value="11"/>
</dbReference>
<dbReference type="InterPro" id="IPR013087">
    <property type="entry name" value="Znf_C2H2_type"/>
</dbReference>
<feature type="domain" description="C2H2-type" evidence="10">
    <location>
        <begin position="517"/>
        <end position="545"/>
    </location>
</feature>
<keyword evidence="12" id="KW-1185">Reference proteome</keyword>
<dbReference type="PANTHER" id="PTHR24388:SF54">
    <property type="entry name" value="PROTEIN ESCARGOT"/>
    <property type="match status" value="1"/>
</dbReference>
<keyword evidence="5" id="KW-0862">Zinc</keyword>
<dbReference type="Proteomes" id="UP001642540">
    <property type="component" value="Unassembled WGS sequence"/>
</dbReference>
<keyword evidence="4 8" id="KW-0863">Zinc-finger</keyword>
<comment type="subcellular location">
    <subcellularLocation>
        <location evidence="1">Nucleus</location>
    </subcellularLocation>
</comment>
<evidence type="ECO:0000256" key="2">
    <source>
        <dbReference type="ARBA" id="ARBA00022723"/>
    </source>
</evidence>
<evidence type="ECO:0000256" key="7">
    <source>
        <dbReference type="ARBA" id="ARBA00037948"/>
    </source>
</evidence>
<feature type="domain" description="C2H2-type" evidence="10">
    <location>
        <begin position="489"/>
        <end position="517"/>
    </location>
</feature>
<dbReference type="InterPro" id="IPR036236">
    <property type="entry name" value="Znf_C2H2_sf"/>
</dbReference>
<name>A0ABP1RVV5_9HEXA</name>
<keyword evidence="3" id="KW-0677">Repeat</keyword>
<gene>
    <name evidence="11" type="ORF">ODALV1_LOCUS26619</name>
</gene>
<sequence length="677" mass="76993">MNSKENPICLVCLSTFDHYSNNKTSDSNSKDHFPDLFTKFLKFVQNYLSISTKATNQLLLLSSASACESETDAFCPKCQHEVIHPICQVYLELLSAQLRLSCHLTQLGKLLTLRSSKSENPVSQRIDSEENTQLLAKRLGVNNVTDLIELREVLKEKCEQNRKKFSPLIVASSSSNGVESNLFQTSEKKIVTVTGRAGFELPSKSVVKQESLNDDNNDDKLEDKGESYSFAQEANDGDGSDFEWCPPASPPNSPETLNDELMEDTDKDLEKVSLKIKRKIKREVKTERKVKPKKVKVEADVEVVEGTEKAEVTHDFQCCFCWKSFVDESSLKSHVHSSHAKRKGANYGKFHCEVENCPGPSNFDSSADLNTHLETHSPESILLCSVCGLGFIEKKLLKLHELVHIKPLKTGGINEKRLKCPEEDCDQGFRSISKLQTHFNVRHGLDLKRFKCLEEGCFHLATSSLALLQHNKSAHDPEGIRKKQEKGTFPCPKCPKIFSTRRKQRAHELFVHGEKRHKCSACDKVFSCRDSLKKHFISRHDPNPTICPHCGKSFPNYIYLNAHIARAHPETGAEPPSVQCPHCPEKFRLKYLLRRHILKEHPDAPENLKCSFCDLRMEARMKTSMEEHELTHISREERREWGITHICHVCGKEFLCKDTCNRHIKKIHGQGQVVKQE</sequence>
<evidence type="ECO:0000256" key="5">
    <source>
        <dbReference type="ARBA" id="ARBA00022833"/>
    </source>
</evidence>
<keyword evidence="2" id="KW-0479">Metal-binding</keyword>
<evidence type="ECO:0000256" key="4">
    <source>
        <dbReference type="ARBA" id="ARBA00022771"/>
    </source>
</evidence>